<keyword evidence="1" id="KW-0472">Membrane</keyword>
<reference evidence="3" key="1">
    <citation type="submission" date="2018-09" db="EMBL/GenBank/DDBJ databases">
        <title>Paracoccus onubensis nov. sp. a moderate halophilic bacterium isolated from Gruta de las Maravillas (Aracena, Spain).</title>
        <authorList>
            <person name="Jurado V."/>
            <person name="Gutierrez-Patricio S."/>
            <person name="Gonzalez-Pimentel J.L."/>
            <person name="Miller A.Z."/>
            <person name="Laiz L."/>
            <person name="Saiz-Jimenez C."/>
        </authorList>
    </citation>
    <scope>NUCLEOTIDE SEQUENCE [LARGE SCALE GENOMIC DNA]</scope>
    <source>
        <strain evidence="3">DSM 26381</strain>
    </source>
</reference>
<feature type="transmembrane region" description="Helical" evidence="1">
    <location>
        <begin position="13"/>
        <end position="33"/>
    </location>
</feature>
<name>A0A419ACV2_9RHOB</name>
<dbReference type="EMBL" id="QZEW01000001">
    <property type="protein sequence ID" value="RJL22672.1"/>
    <property type="molecule type" value="Genomic_DNA"/>
</dbReference>
<comment type="caution">
    <text evidence="2">The sequence shown here is derived from an EMBL/GenBank/DDBJ whole genome shotgun (WGS) entry which is preliminary data.</text>
</comment>
<accession>A0A419ACV2</accession>
<keyword evidence="3" id="KW-1185">Reference proteome</keyword>
<gene>
    <name evidence="2" type="ORF">D3P05_00310</name>
</gene>
<dbReference type="OrthoDB" id="5998046at2"/>
<keyword evidence="1" id="KW-0812">Transmembrane</keyword>
<organism evidence="2 3">
    <name type="scientific">Paracoccus siganidrum</name>
    <dbReference type="NCBI Taxonomy" id="1276757"/>
    <lineage>
        <taxon>Bacteria</taxon>
        <taxon>Pseudomonadati</taxon>
        <taxon>Pseudomonadota</taxon>
        <taxon>Alphaproteobacteria</taxon>
        <taxon>Rhodobacterales</taxon>
        <taxon>Paracoccaceae</taxon>
        <taxon>Paracoccus</taxon>
    </lineage>
</organism>
<evidence type="ECO:0000256" key="1">
    <source>
        <dbReference type="SAM" id="Phobius"/>
    </source>
</evidence>
<evidence type="ECO:0000313" key="3">
    <source>
        <dbReference type="Proteomes" id="UP000283587"/>
    </source>
</evidence>
<dbReference type="Proteomes" id="UP000283587">
    <property type="component" value="Unassembled WGS sequence"/>
</dbReference>
<protein>
    <submittedName>
        <fullName evidence="2">Uncharacterized protein</fullName>
    </submittedName>
</protein>
<dbReference type="AlphaFoldDB" id="A0A419ACV2"/>
<proteinExistence type="predicted"/>
<dbReference type="RefSeq" id="WP_119896198.1">
    <property type="nucleotide sequence ID" value="NZ_QNRC01000003.1"/>
</dbReference>
<keyword evidence="1" id="KW-1133">Transmembrane helix</keyword>
<sequence>MTPAKQRSLPRRVLPRVVAALGLVAAVLLSWWMRIEDARTADTPPRIAFGQPVDLGRVMLTPLSLAVAPEGDGPPQLVLRARLENLTGRTEGAVFGFPPRPPLVDAGQADFPQPEIFLDRDGEYLRHVQPRIPEEVTITWDIPAGWQPQEISLTFFR</sequence>
<evidence type="ECO:0000313" key="2">
    <source>
        <dbReference type="EMBL" id="RJL22672.1"/>
    </source>
</evidence>